<dbReference type="PROSITE" id="PS50943">
    <property type="entry name" value="HTH_CROC1"/>
    <property type="match status" value="1"/>
</dbReference>
<gene>
    <name evidence="3" type="ORF">SAMN05421812_105335</name>
</gene>
<evidence type="ECO:0000313" key="3">
    <source>
        <dbReference type="EMBL" id="SNT40363.1"/>
    </source>
</evidence>
<feature type="coiled-coil region" evidence="1">
    <location>
        <begin position="70"/>
        <end position="141"/>
    </location>
</feature>
<dbReference type="AlphaFoldDB" id="A0A239MDW2"/>
<dbReference type="InterPro" id="IPR010982">
    <property type="entry name" value="Lambda_DNA-bd_dom_sf"/>
</dbReference>
<name>A0A239MDW2_9ACTN</name>
<dbReference type="Proteomes" id="UP000198362">
    <property type="component" value="Unassembled WGS sequence"/>
</dbReference>
<feature type="domain" description="HTH cro/C1-type" evidence="2">
    <location>
        <begin position="6"/>
        <end position="66"/>
    </location>
</feature>
<reference evidence="3 4" key="1">
    <citation type="submission" date="2017-06" db="EMBL/GenBank/DDBJ databases">
        <authorList>
            <person name="Kim H.J."/>
            <person name="Triplett B.A."/>
        </authorList>
    </citation>
    <scope>NUCLEOTIDE SEQUENCE [LARGE SCALE GENOMIC DNA]</scope>
    <source>
        <strain evidence="3 4">CGMCC 4.5593</strain>
    </source>
</reference>
<evidence type="ECO:0000313" key="4">
    <source>
        <dbReference type="Proteomes" id="UP000198362"/>
    </source>
</evidence>
<protein>
    <submittedName>
        <fullName evidence="3">Helix-turn-helix domain-containing protein</fullName>
    </submittedName>
</protein>
<dbReference type="CDD" id="cd00093">
    <property type="entry name" value="HTH_XRE"/>
    <property type="match status" value="1"/>
</dbReference>
<dbReference type="InterPro" id="IPR001387">
    <property type="entry name" value="Cro/C1-type_HTH"/>
</dbReference>
<dbReference type="SUPFAM" id="SSF47413">
    <property type="entry name" value="lambda repressor-like DNA-binding domains"/>
    <property type="match status" value="1"/>
</dbReference>
<keyword evidence="4" id="KW-1185">Reference proteome</keyword>
<dbReference type="Gene3D" id="1.10.260.40">
    <property type="entry name" value="lambda repressor-like DNA-binding domains"/>
    <property type="match status" value="1"/>
</dbReference>
<dbReference type="EMBL" id="FZPH01000005">
    <property type="protein sequence ID" value="SNT40363.1"/>
    <property type="molecule type" value="Genomic_DNA"/>
</dbReference>
<proteinExistence type="predicted"/>
<dbReference type="Pfam" id="PF01381">
    <property type="entry name" value="HTH_3"/>
    <property type="match status" value="1"/>
</dbReference>
<sequence>MLAQQVRIKRNERGWSQQELAAHLSVEYGFRWHQTTVAKVENGLRPIGLNEAVVLAMVFDITGAQLMEPVKRRREDLHRITARRQQLEGQLTRLSADLEINLREAEAEAASRAADSAAMTREVAETAVEDALAKAEAARQLMAVSRDRLAYADAEFHHLKGAALAVESRIRAIRLERERLEVDLADLRRLGDAVLEDATRHGEP</sequence>
<organism evidence="3 4">
    <name type="scientific">Asanoa hainanensis</name>
    <dbReference type="NCBI Taxonomy" id="560556"/>
    <lineage>
        <taxon>Bacteria</taxon>
        <taxon>Bacillati</taxon>
        <taxon>Actinomycetota</taxon>
        <taxon>Actinomycetes</taxon>
        <taxon>Micromonosporales</taxon>
        <taxon>Micromonosporaceae</taxon>
        <taxon>Asanoa</taxon>
    </lineage>
</organism>
<accession>A0A239MDW2</accession>
<dbReference type="GO" id="GO:0003677">
    <property type="term" value="F:DNA binding"/>
    <property type="evidence" value="ECO:0007669"/>
    <property type="project" value="InterPro"/>
</dbReference>
<dbReference type="SMART" id="SM00530">
    <property type="entry name" value="HTH_XRE"/>
    <property type="match status" value="1"/>
</dbReference>
<evidence type="ECO:0000256" key="1">
    <source>
        <dbReference type="SAM" id="Coils"/>
    </source>
</evidence>
<keyword evidence="1" id="KW-0175">Coiled coil</keyword>
<evidence type="ECO:0000259" key="2">
    <source>
        <dbReference type="PROSITE" id="PS50943"/>
    </source>
</evidence>